<evidence type="ECO:0000313" key="7">
    <source>
        <dbReference type="Proteomes" id="UP000183653"/>
    </source>
</evidence>
<dbReference type="Proteomes" id="UP000183653">
    <property type="component" value="Chromosome I"/>
</dbReference>
<feature type="transmembrane region" description="Helical" evidence="1">
    <location>
        <begin position="12"/>
        <end position="33"/>
    </location>
</feature>
<evidence type="ECO:0000313" key="6">
    <source>
        <dbReference type="EMBL" id="SDT86914.1"/>
    </source>
</evidence>
<dbReference type="InterPro" id="IPR048677">
    <property type="entry name" value="TssM1_hel"/>
</dbReference>
<keyword evidence="1" id="KW-0812">Transmembrane</keyword>
<dbReference type="InterPro" id="IPR009612">
    <property type="entry name" value="IcmF-rel"/>
</dbReference>
<keyword evidence="7" id="KW-1185">Reference proteome</keyword>
<evidence type="ECO:0000259" key="4">
    <source>
        <dbReference type="Pfam" id="PF14331"/>
    </source>
</evidence>
<feature type="domain" description="Type VI secretion system component TssM1 N-terminal" evidence="4">
    <location>
        <begin position="183"/>
        <end position="433"/>
    </location>
</feature>
<organism evidence="6 7">
    <name type="scientific">Pseudomonas orientalis</name>
    <dbReference type="NCBI Taxonomy" id="76758"/>
    <lineage>
        <taxon>Bacteria</taxon>
        <taxon>Pseudomonadati</taxon>
        <taxon>Pseudomonadota</taxon>
        <taxon>Gammaproteobacteria</taxon>
        <taxon>Pseudomonadales</taxon>
        <taxon>Pseudomonadaceae</taxon>
        <taxon>Pseudomonas</taxon>
    </lineage>
</organism>
<dbReference type="Pfam" id="PF21070">
    <property type="entry name" value="IcmF_helical"/>
    <property type="match status" value="1"/>
</dbReference>
<dbReference type="InterPro" id="IPR027417">
    <property type="entry name" value="P-loop_NTPase"/>
</dbReference>
<keyword evidence="1" id="KW-0472">Membrane</keyword>
<evidence type="ECO:0000259" key="3">
    <source>
        <dbReference type="Pfam" id="PF06761"/>
    </source>
</evidence>
<accession>A0A1H2DVT2</accession>
<protein>
    <submittedName>
        <fullName evidence="6">Type VI secretion system protein ImpL</fullName>
    </submittedName>
</protein>
<feature type="domain" description="Type VI secretion system component TssM1 helical" evidence="5">
    <location>
        <begin position="981"/>
        <end position="1079"/>
    </location>
</feature>
<dbReference type="OrthoDB" id="9758229at2"/>
<dbReference type="Pfam" id="PF14331">
    <property type="entry name" value="IcmF-related_N"/>
    <property type="match status" value="1"/>
</dbReference>
<evidence type="ECO:0000259" key="5">
    <source>
        <dbReference type="Pfam" id="PF21070"/>
    </source>
</evidence>
<feature type="domain" description="IcmF-related" evidence="3">
    <location>
        <begin position="480"/>
        <end position="845"/>
    </location>
</feature>
<dbReference type="Gene3D" id="3.40.50.300">
    <property type="entry name" value="P-loop containing nucleotide triphosphate hydrolases"/>
    <property type="match status" value="1"/>
</dbReference>
<reference evidence="6 7" key="1">
    <citation type="submission" date="2016-10" db="EMBL/GenBank/DDBJ databases">
        <authorList>
            <person name="Varghese N."/>
            <person name="Submissions S."/>
        </authorList>
    </citation>
    <scope>NUCLEOTIDE SEQUENCE [LARGE SCALE GENOMIC DNA]</scope>
    <source>
        <strain evidence="6 7">BS2775</strain>
    </source>
</reference>
<dbReference type="InterPro" id="IPR053156">
    <property type="entry name" value="T6SS_TssM-like"/>
</dbReference>
<keyword evidence="1" id="KW-1133">Transmembrane helix</keyword>
<sequence length="1218" mass="133741">MKTLFRIIKSFWFLWLLVWLLGLSLGGAVLLWTVIEREAVWVGMALFSASCLLWVVLRQYGRIRTERNLEHLLNVEVDREQRGGEFRDHQVLRERLQHAVKLLRAAPEAGGGGSAALSDLPWYLVIGLSASGKTSLLTRAGLSARVAGGSTPGLQSGTQHCDWYFSPEAVMIDTAGRYLSDDQSAHEFTGFLKLLKRQRRRPAINGLVLVVSLPEILLASPQERGVLCAQLVARIQQYGDSLGVSPPVYLMLSKTDLLPGFNAVFDGLDAEARQQPLGMTFELGALRKQGVRQVLEGKFSALLQRLNQHVGAQVSHSADDAIERLQFPRYLADLSGVLADFLAPFGGVDCTPAPLLLRGLYFTSALQDGRALPAIHEDELSERYGLKPAGQAVASHTGEKSYFITGVFRNILFPDRELGLYRARQGARHAWRPALLTGAVLVAVGGVLWQASAFHTTRLWLTELAHDLKAHQTSGADALATLEMLREQLQQLKSQEDRDDPWALAVRLYPGSELRAPLQAAYSAQLQRQVLAPISRHLQLQLHDLNELAAQLTHEPHEVVVPKKVSRGAQAAVAERVNIERQAALSRAGLALSEQVVSRLNEAQATTLVEAYSALKLYLILTAPQQHPDTDFLSVALPLAWRQVAQPMGLRLNAASVNSNTELYAQLIHQGDAPALSRNDSLVSAARQSLKSLMISSSLVEREYLRLQLESDQQFPALSLNQMISGSGRNLLFSSHSVPALYTRQGWEQFVQPALLKLLGGPLRHDSDWVLEGQDVDQDVQKVNVIRDLLALYKRDYAAAWTRFLAGTGVRQFSTIEEALQHLAPLSDVHNSPLKQVLMSVHHNTLWDRPPSGDGLEESAAAGLAATLSFSDGALSSQFESVSRLFSAENPDGADRTVMDRYLAALRKLKVRLSNIERSQDLGKSSKQLVIETLDGQPTEITALRNYVESSIETSQNSLSASLKRLFNAPIMLSWESLRAPAGEQVAKAWAQQIIKPWQQNLAHRYPLNPAADNEASVKDLQRFVDPTTGLMPAFQRNEIGNLAGGEGLGMSRAAGSAPLVSPRMLQGIEKASALGEVIASLSDPGNGFEVMLEPSARFTDLILTLDGQVQHYRNGKPQWSRFTWPGNSQSPGARLEVVTLTGERKTVFDYPGRWGLLKMNDSAKVANLDQVRQRFTWQAQGGDISLVLRNYGGVRLTDLGDVKSLGSLGGTARADGT</sequence>
<dbReference type="PANTHER" id="PTHR36153">
    <property type="entry name" value="INNER MEMBRANE PROTEIN-RELATED"/>
    <property type="match status" value="1"/>
</dbReference>
<gene>
    <name evidence="6" type="ORF">SAMN04490197_0136</name>
</gene>
<dbReference type="Pfam" id="PF06744">
    <property type="entry name" value="IcmF_C"/>
    <property type="match status" value="1"/>
</dbReference>
<dbReference type="Pfam" id="PF06761">
    <property type="entry name" value="IcmF-related"/>
    <property type="match status" value="1"/>
</dbReference>
<dbReference type="SUPFAM" id="SSF52540">
    <property type="entry name" value="P-loop containing nucleoside triphosphate hydrolases"/>
    <property type="match status" value="1"/>
</dbReference>
<name>A0A1H2DVT2_9PSED</name>
<dbReference type="AlphaFoldDB" id="A0A1H2DVT2"/>
<dbReference type="InterPro" id="IPR010623">
    <property type="entry name" value="IcmF_C"/>
</dbReference>
<proteinExistence type="predicted"/>
<dbReference type="RefSeq" id="WP_057725592.1">
    <property type="nucleotide sequence ID" value="NZ_JYLM01000011.1"/>
</dbReference>
<dbReference type="InterPro" id="IPR025743">
    <property type="entry name" value="TssM1_N"/>
</dbReference>
<evidence type="ECO:0000256" key="1">
    <source>
        <dbReference type="SAM" id="Phobius"/>
    </source>
</evidence>
<dbReference type="PANTHER" id="PTHR36153:SF1">
    <property type="entry name" value="TYPE VI SECRETION SYSTEM COMPONENT TSSM1"/>
    <property type="match status" value="1"/>
</dbReference>
<feature type="transmembrane region" description="Helical" evidence="1">
    <location>
        <begin position="39"/>
        <end position="57"/>
    </location>
</feature>
<feature type="domain" description="Type VI secretion system IcmF C-terminal" evidence="2">
    <location>
        <begin position="1092"/>
        <end position="1190"/>
    </location>
</feature>
<feature type="transmembrane region" description="Helical" evidence="1">
    <location>
        <begin position="430"/>
        <end position="449"/>
    </location>
</feature>
<dbReference type="EMBL" id="LT629782">
    <property type="protein sequence ID" value="SDT86914.1"/>
    <property type="molecule type" value="Genomic_DNA"/>
</dbReference>
<evidence type="ECO:0000259" key="2">
    <source>
        <dbReference type="Pfam" id="PF06744"/>
    </source>
</evidence>